<evidence type="ECO:0000313" key="5">
    <source>
        <dbReference type="EMBL" id="KAK1573246.1"/>
    </source>
</evidence>
<dbReference type="PANTHER" id="PTHR42341:SF1">
    <property type="entry name" value="HYDROPHOBIN"/>
    <property type="match status" value="1"/>
</dbReference>
<comment type="caution">
    <text evidence="5">The sequence shown here is derived from an EMBL/GenBank/DDBJ whole genome shotgun (WGS) entry which is preliminary data.</text>
</comment>
<keyword evidence="6" id="KW-1185">Reference proteome</keyword>
<dbReference type="PANTHER" id="PTHR42341">
    <property type="entry name" value="HYDROPHOBIN"/>
    <property type="match status" value="1"/>
</dbReference>
<organism evidence="5 6">
    <name type="scientific">Colletotrichum navitas</name>
    <dbReference type="NCBI Taxonomy" id="681940"/>
    <lineage>
        <taxon>Eukaryota</taxon>
        <taxon>Fungi</taxon>
        <taxon>Dikarya</taxon>
        <taxon>Ascomycota</taxon>
        <taxon>Pezizomycotina</taxon>
        <taxon>Sordariomycetes</taxon>
        <taxon>Hypocreomycetidae</taxon>
        <taxon>Glomerellales</taxon>
        <taxon>Glomerellaceae</taxon>
        <taxon>Colletotrichum</taxon>
        <taxon>Colletotrichum graminicola species complex</taxon>
    </lineage>
</organism>
<feature type="signal peptide" evidence="4">
    <location>
        <begin position="1"/>
        <end position="17"/>
    </location>
</feature>
<dbReference type="Proteomes" id="UP001230504">
    <property type="component" value="Unassembled WGS sequence"/>
</dbReference>
<evidence type="ECO:0000313" key="6">
    <source>
        <dbReference type="Proteomes" id="UP001230504"/>
    </source>
</evidence>
<reference evidence="5" key="1">
    <citation type="submission" date="2021-06" db="EMBL/GenBank/DDBJ databases">
        <title>Comparative genomics, transcriptomics and evolutionary studies reveal genomic signatures of adaptation to plant cell wall in hemibiotrophic fungi.</title>
        <authorList>
            <consortium name="DOE Joint Genome Institute"/>
            <person name="Baroncelli R."/>
            <person name="Diaz J.F."/>
            <person name="Benocci T."/>
            <person name="Peng M."/>
            <person name="Battaglia E."/>
            <person name="Haridas S."/>
            <person name="Andreopoulos W."/>
            <person name="Labutti K."/>
            <person name="Pangilinan J."/>
            <person name="Floch G.L."/>
            <person name="Makela M.R."/>
            <person name="Henrissat B."/>
            <person name="Grigoriev I.V."/>
            <person name="Crouch J.A."/>
            <person name="De Vries R.P."/>
            <person name="Sukno S.A."/>
            <person name="Thon M.R."/>
        </authorList>
    </citation>
    <scope>NUCLEOTIDE SEQUENCE</scope>
    <source>
        <strain evidence="5">CBS 125086</strain>
    </source>
</reference>
<dbReference type="EMBL" id="JAHLJV010000096">
    <property type="protein sequence ID" value="KAK1573246.1"/>
    <property type="molecule type" value="Genomic_DNA"/>
</dbReference>
<dbReference type="SUPFAM" id="SSF101751">
    <property type="entry name" value="Hydrophobin II, HfbII"/>
    <property type="match status" value="1"/>
</dbReference>
<dbReference type="InterPro" id="IPR036686">
    <property type="entry name" value="Class_II_Hydrophobin_sf"/>
</dbReference>
<evidence type="ECO:0000256" key="4">
    <source>
        <dbReference type="SAM" id="SignalP"/>
    </source>
</evidence>
<sequence>MQFSVALVALFAGATMAAPTTGSTTPAYIPCSGAYGSAQCCSTSVLDLADLTCSPPPKVPTSAANFGKICADIGQRARCCVLPALGLGVLCQTPVGVIY</sequence>
<dbReference type="CDD" id="cd23508">
    <property type="entry name" value="hydrophobin_II"/>
    <property type="match status" value="1"/>
</dbReference>
<evidence type="ECO:0000256" key="2">
    <source>
        <dbReference type="ARBA" id="ARBA00009576"/>
    </source>
</evidence>
<accession>A0AAD8PNZ6</accession>
<dbReference type="Gene3D" id="3.20.120.10">
    <property type="entry name" value="Hydrophobin"/>
    <property type="match status" value="1"/>
</dbReference>
<proteinExistence type="inferred from homology"/>
<dbReference type="Pfam" id="PF06766">
    <property type="entry name" value="Hydrophobin_2"/>
    <property type="match status" value="1"/>
</dbReference>
<comment type="subcellular location">
    <subcellularLocation>
        <location evidence="1">Cell envelope</location>
    </subcellularLocation>
</comment>
<dbReference type="AlphaFoldDB" id="A0AAD8PNZ6"/>
<dbReference type="RefSeq" id="XP_060408893.1">
    <property type="nucleotide sequence ID" value="XM_060559015.1"/>
</dbReference>
<name>A0AAD8PNZ6_9PEZI</name>
<keyword evidence="4" id="KW-0732">Signal</keyword>
<dbReference type="InterPro" id="IPR010636">
    <property type="entry name" value="Class_II_hydrophobin"/>
</dbReference>
<feature type="chain" id="PRO_5042070683" evidence="4">
    <location>
        <begin position="18"/>
        <end position="99"/>
    </location>
</feature>
<keyword evidence="3" id="KW-1015">Disulfide bond</keyword>
<gene>
    <name evidence="5" type="ORF">LY79DRAFT_568981</name>
</gene>
<evidence type="ECO:0000256" key="1">
    <source>
        <dbReference type="ARBA" id="ARBA00004196"/>
    </source>
</evidence>
<comment type="similarity">
    <text evidence="2">Belongs to the cerato-ulmin hydrophobin family.</text>
</comment>
<evidence type="ECO:0000256" key="3">
    <source>
        <dbReference type="ARBA" id="ARBA00023157"/>
    </source>
</evidence>
<protein>
    <submittedName>
        <fullName evidence="5">Fungal hydrophobin</fullName>
    </submittedName>
</protein>
<dbReference type="GeneID" id="85443255"/>
<dbReference type="GO" id="GO:0005576">
    <property type="term" value="C:extracellular region"/>
    <property type="evidence" value="ECO:0007669"/>
    <property type="project" value="InterPro"/>
</dbReference>